<dbReference type="Pfam" id="PF06486">
    <property type="entry name" value="DUF1093"/>
    <property type="match status" value="1"/>
</dbReference>
<dbReference type="Gene3D" id="2.40.50.480">
    <property type="match status" value="1"/>
</dbReference>
<sequence length="114" mass="13348">MKVKILAVVLLILVLAAGAFVLLNHMENYNEFFYTKVDNSRVKELNVRADEEMKFEYSLDCCDESGKKRELKFKTDRELREGAYLSLEVRSLGVHSWEEVEYEALPEKVKEKLK</sequence>
<dbReference type="KEGG" id="amur:ADH66_02810"/>
<dbReference type="EMBL" id="CP065321">
    <property type="protein sequence ID" value="QQR28977.1"/>
    <property type="molecule type" value="Genomic_DNA"/>
</dbReference>
<reference evidence="3" key="2">
    <citation type="submission" date="2017-05" db="EMBL/GenBank/DDBJ databases">
        <title>Improved OligoMM genomes.</title>
        <authorList>
            <person name="Garzetti D."/>
        </authorList>
    </citation>
    <scope>NUCLEOTIDE SEQUENCE [LARGE SCALE GENOMIC DNA]</scope>
    <source>
        <strain evidence="3">KB18</strain>
    </source>
</reference>
<keyword evidence="3" id="KW-1185">Reference proteome</keyword>
<reference evidence="2 4" key="3">
    <citation type="submission" date="2020-11" db="EMBL/GenBank/DDBJ databases">
        <title>Closed and high quality bacterial genomes of the OMM12 community.</title>
        <authorList>
            <person name="Marbouty M."/>
            <person name="Lamy-Besnier Q."/>
            <person name="Debarbieux L."/>
            <person name="Koszul R."/>
        </authorList>
    </citation>
    <scope>NUCLEOTIDE SEQUENCE [LARGE SCALE GENOMIC DNA]</scope>
    <source>
        <strain evidence="2 4">KB18</strain>
    </source>
</reference>
<evidence type="ECO:0000313" key="4">
    <source>
        <dbReference type="Proteomes" id="UP000596035"/>
    </source>
</evidence>
<dbReference type="NCBIfam" id="TIGR01655">
    <property type="entry name" value="yxeA_fam"/>
    <property type="match status" value="1"/>
</dbReference>
<dbReference type="SUPFAM" id="SSF159121">
    <property type="entry name" value="BC4932-like"/>
    <property type="match status" value="1"/>
</dbReference>
<dbReference type="PANTHER" id="PTHR36433:SF2">
    <property type="entry name" value="YXEA FAMILY PROTEIN"/>
    <property type="match status" value="1"/>
</dbReference>
<evidence type="ECO:0000313" key="1">
    <source>
        <dbReference type="EMBL" id="ASB39683.1"/>
    </source>
</evidence>
<protein>
    <submittedName>
        <fullName evidence="2">YxeA family protein</fullName>
    </submittedName>
</protein>
<proteinExistence type="predicted"/>
<dbReference type="PANTHER" id="PTHR36433">
    <property type="entry name" value="HYPOTHETICAL CYTOSOLIC PROTEIN"/>
    <property type="match status" value="1"/>
</dbReference>
<evidence type="ECO:0000313" key="2">
    <source>
        <dbReference type="EMBL" id="QQR28977.1"/>
    </source>
</evidence>
<name>A0A1Z2XML8_9FIRM</name>
<organism evidence="2 4">
    <name type="scientific">Acutalibacter muris</name>
    <dbReference type="NCBI Taxonomy" id="1796620"/>
    <lineage>
        <taxon>Bacteria</taxon>
        <taxon>Bacillati</taxon>
        <taxon>Bacillota</taxon>
        <taxon>Clostridia</taxon>
        <taxon>Eubacteriales</taxon>
        <taxon>Acutalibacteraceae</taxon>
        <taxon>Acutalibacter</taxon>
    </lineage>
</organism>
<dbReference type="Proteomes" id="UP000196710">
    <property type="component" value="Chromosome"/>
</dbReference>
<accession>A0A1Z2XML8</accession>
<dbReference type="InterPro" id="IPR006542">
    <property type="entry name" value="DUF1093"/>
</dbReference>
<dbReference type="EMBL" id="CP021422">
    <property type="protein sequence ID" value="ASB39683.1"/>
    <property type="molecule type" value="Genomic_DNA"/>
</dbReference>
<evidence type="ECO:0000313" key="3">
    <source>
        <dbReference type="Proteomes" id="UP000196710"/>
    </source>
</evidence>
<dbReference type="InterPro" id="IPR036166">
    <property type="entry name" value="YxeA-like_sf"/>
</dbReference>
<gene>
    <name evidence="1" type="ORF">ADH66_02810</name>
    <name evidence="2" type="ORF">I5Q82_12860</name>
</gene>
<dbReference type="RefSeq" id="WP_066535924.1">
    <property type="nucleotide sequence ID" value="NZ_CAPVCI010000017.1"/>
</dbReference>
<dbReference type="AlphaFoldDB" id="A0A1Z2XML8"/>
<reference evidence="1" key="1">
    <citation type="journal article" date="2017" name="Genome Announc.">
        <title>High-Quality Whole-Genome Sequences of the Oligo-Mouse-Microbiota Bacterial Community.</title>
        <authorList>
            <person name="Garzetti D."/>
            <person name="Brugiroux S."/>
            <person name="Bunk B."/>
            <person name="Pukall R."/>
            <person name="McCoy K.D."/>
            <person name="Macpherson A.J."/>
            <person name="Stecher B."/>
        </authorList>
    </citation>
    <scope>NUCLEOTIDE SEQUENCE</scope>
    <source>
        <strain evidence="1">KB18</strain>
    </source>
</reference>
<dbReference type="Proteomes" id="UP000596035">
    <property type="component" value="Chromosome"/>
</dbReference>